<dbReference type="Pfam" id="PF06916">
    <property type="entry name" value="FAM210A-B_dom"/>
    <property type="match status" value="1"/>
</dbReference>
<name>A0ABD1FBM9_HYPHA</name>
<dbReference type="EMBL" id="JBDJPC010000002">
    <property type="protein sequence ID" value="KAL1513892.1"/>
    <property type="molecule type" value="Genomic_DNA"/>
</dbReference>
<dbReference type="PANTHER" id="PTHR21377">
    <property type="entry name" value="PROTEIN FAM210B, MITOCHONDRIAL"/>
    <property type="match status" value="1"/>
</dbReference>
<feature type="transmembrane region" description="Helical" evidence="1">
    <location>
        <begin position="89"/>
        <end position="112"/>
    </location>
</feature>
<comment type="caution">
    <text evidence="3">The sequence shown here is derived from an EMBL/GenBank/DDBJ whole genome shotgun (WGS) entry which is preliminary data.</text>
</comment>
<sequence>MRQVNLKCTKLNFYMILLYIFILILLYGYRRLNLLKNDKLTSIRTSFHFNQPNSFKQTGLKLMSTSNEPQKPNEVLTPRQKLKKAIAEYGTTVIVFHISISLISLGTCYLLVSSGLDVPALLTTLNLKDWAKENSLILSNAGTFALAYAIHKVFAPVRIAITLGSVPFIVRYLRSKGILKK</sequence>
<dbReference type="Proteomes" id="UP001566132">
    <property type="component" value="Unassembled WGS sequence"/>
</dbReference>
<dbReference type="AlphaFoldDB" id="A0ABD1FBM9"/>
<dbReference type="InterPro" id="IPR009688">
    <property type="entry name" value="FAM210A/B-like_dom"/>
</dbReference>
<reference evidence="3 4" key="1">
    <citation type="submission" date="2024-05" db="EMBL/GenBank/DDBJ databases">
        <title>Genetic variation in Jamaican populations of the coffee berry borer (Hypothenemus hampei).</title>
        <authorList>
            <person name="Errbii M."/>
            <person name="Myrie A."/>
        </authorList>
    </citation>
    <scope>NUCLEOTIDE SEQUENCE [LARGE SCALE GENOMIC DNA]</scope>
    <source>
        <strain evidence="3">JA-Hopewell-2020-01-JO</strain>
        <tissue evidence="3">Whole body</tissue>
    </source>
</reference>
<dbReference type="InterPro" id="IPR045866">
    <property type="entry name" value="FAM210A/B-like"/>
</dbReference>
<keyword evidence="1" id="KW-1133">Transmembrane helix</keyword>
<feature type="transmembrane region" description="Helical" evidence="1">
    <location>
        <begin position="12"/>
        <end position="29"/>
    </location>
</feature>
<gene>
    <name evidence="3" type="ORF">ABEB36_003232</name>
</gene>
<evidence type="ECO:0000256" key="1">
    <source>
        <dbReference type="SAM" id="Phobius"/>
    </source>
</evidence>
<feature type="domain" description="DUF1279" evidence="2">
    <location>
        <begin position="80"/>
        <end position="168"/>
    </location>
</feature>
<keyword evidence="4" id="KW-1185">Reference proteome</keyword>
<evidence type="ECO:0000313" key="3">
    <source>
        <dbReference type="EMBL" id="KAL1513892.1"/>
    </source>
</evidence>
<organism evidence="3 4">
    <name type="scientific">Hypothenemus hampei</name>
    <name type="common">Coffee berry borer</name>
    <dbReference type="NCBI Taxonomy" id="57062"/>
    <lineage>
        <taxon>Eukaryota</taxon>
        <taxon>Metazoa</taxon>
        <taxon>Ecdysozoa</taxon>
        <taxon>Arthropoda</taxon>
        <taxon>Hexapoda</taxon>
        <taxon>Insecta</taxon>
        <taxon>Pterygota</taxon>
        <taxon>Neoptera</taxon>
        <taxon>Endopterygota</taxon>
        <taxon>Coleoptera</taxon>
        <taxon>Polyphaga</taxon>
        <taxon>Cucujiformia</taxon>
        <taxon>Curculionidae</taxon>
        <taxon>Scolytinae</taxon>
        <taxon>Hypothenemus</taxon>
    </lineage>
</organism>
<evidence type="ECO:0000259" key="2">
    <source>
        <dbReference type="Pfam" id="PF06916"/>
    </source>
</evidence>
<keyword evidence="1" id="KW-0812">Transmembrane</keyword>
<feature type="transmembrane region" description="Helical" evidence="1">
    <location>
        <begin position="153"/>
        <end position="173"/>
    </location>
</feature>
<evidence type="ECO:0000313" key="4">
    <source>
        <dbReference type="Proteomes" id="UP001566132"/>
    </source>
</evidence>
<accession>A0ABD1FBM9</accession>
<keyword evidence="1" id="KW-0472">Membrane</keyword>
<proteinExistence type="predicted"/>
<dbReference type="PANTHER" id="PTHR21377:SF0">
    <property type="entry name" value="PROTEIN FAM210B, MITOCHONDRIAL"/>
    <property type="match status" value="1"/>
</dbReference>
<protein>
    <recommendedName>
        <fullName evidence="2">DUF1279 domain-containing protein</fullName>
    </recommendedName>
</protein>